<proteinExistence type="predicted"/>
<dbReference type="Proteomes" id="UP001164653">
    <property type="component" value="Chromosome"/>
</dbReference>
<keyword evidence="2" id="KW-1185">Reference proteome</keyword>
<dbReference type="EMBL" id="CP112998">
    <property type="protein sequence ID" value="WAC14023.1"/>
    <property type="molecule type" value="Genomic_DNA"/>
</dbReference>
<dbReference type="AlphaFoldDB" id="A0A9E8NEW7"/>
<sequence length="179" mass="20204">MILKILVFVIAIVSLAAVVAMFTKDKYTLVRQVVINVPKQEVFDYIKLNSNQKSYSKWLSLDPHTKIGFKGSPDGKPGSILTFESNDKKAGKGELETKRIIDGERVEFELRFLAPFQFTANGFMSTDAMSPGQTRVTWVYNSGMNWPKNFMLLFMDMDSIVGNDIQISLGNLKSKLEHV</sequence>
<gene>
    <name evidence="1" type="ORF">ON006_08680</name>
</gene>
<dbReference type="KEGG" id="dpf:ON006_08680"/>
<name>A0A9E8NEW7_9BACT</name>
<dbReference type="RefSeq" id="WP_244818870.1">
    <property type="nucleotide sequence ID" value="NZ_CP112998.1"/>
</dbReference>
<dbReference type="SUPFAM" id="SSF55961">
    <property type="entry name" value="Bet v1-like"/>
    <property type="match status" value="1"/>
</dbReference>
<evidence type="ECO:0000313" key="2">
    <source>
        <dbReference type="Proteomes" id="UP001164653"/>
    </source>
</evidence>
<organism evidence="1 2">
    <name type="scientific">Dyadobacter pollutisoli</name>
    <dbReference type="NCBI Taxonomy" id="2910158"/>
    <lineage>
        <taxon>Bacteria</taxon>
        <taxon>Pseudomonadati</taxon>
        <taxon>Bacteroidota</taxon>
        <taxon>Cytophagia</taxon>
        <taxon>Cytophagales</taxon>
        <taxon>Spirosomataceae</taxon>
        <taxon>Dyadobacter</taxon>
    </lineage>
</organism>
<dbReference type="CDD" id="cd07818">
    <property type="entry name" value="SRPBCC_1"/>
    <property type="match status" value="1"/>
</dbReference>
<reference evidence="1" key="1">
    <citation type="submission" date="2022-11" db="EMBL/GenBank/DDBJ databases">
        <title>Dyadobacter pollutisoli sp. nov., isolated from plastic dumped soil.</title>
        <authorList>
            <person name="Kim J.M."/>
            <person name="Kim K.R."/>
            <person name="Lee J.K."/>
            <person name="Hao L."/>
            <person name="Jeon C.O."/>
        </authorList>
    </citation>
    <scope>NUCLEOTIDE SEQUENCE</scope>
    <source>
        <strain evidence="1">U1</strain>
    </source>
</reference>
<accession>A0A9E8NEW7</accession>
<protein>
    <submittedName>
        <fullName evidence="1">SRPBCC family protein</fullName>
    </submittedName>
</protein>
<evidence type="ECO:0000313" key="1">
    <source>
        <dbReference type="EMBL" id="WAC14023.1"/>
    </source>
</evidence>